<gene>
    <name evidence="3" type="ORF">Ga0061061_101370</name>
</gene>
<keyword evidence="4" id="KW-1185">Reference proteome</keyword>
<dbReference type="Proteomes" id="UP000182178">
    <property type="component" value="Unassembled WGS sequence"/>
</dbReference>
<proteinExistence type="predicted"/>
<keyword evidence="2" id="KW-0472">Membrane</keyword>
<dbReference type="RefSeq" id="WP_245280436.1">
    <property type="nucleotide sequence ID" value="NZ_CYHC01000001.1"/>
</dbReference>
<evidence type="ECO:0000256" key="2">
    <source>
        <dbReference type="SAM" id="Phobius"/>
    </source>
</evidence>
<evidence type="ECO:0000313" key="3">
    <source>
        <dbReference type="EMBL" id="CUA84386.1"/>
    </source>
</evidence>
<keyword evidence="2" id="KW-0812">Transmembrane</keyword>
<reference evidence="3 4" key="1">
    <citation type="submission" date="2015-08" db="EMBL/GenBank/DDBJ databases">
        <authorList>
            <person name="Varghese N."/>
        </authorList>
    </citation>
    <scope>NUCLEOTIDE SEQUENCE [LARGE SCALE GENOMIC DNA]</scope>
    <source>
        <strain evidence="3 4">DSM 18167</strain>
    </source>
</reference>
<feature type="compositionally biased region" description="Basic and acidic residues" evidence="1">
    <location>
        <begin position="9"/>
        <end position="30"/>
    </location>
</feature>
<feature type="transmembrane region" description="Helical" evidence="2">
    <location>
        <begin position="169"/>
        <end position="191"/>
    </location>
</feature>
<organism evidence="3 4">
    <name type="scientific">Chelatococcus sambhunathii</name>
    <dbReference type="NCBI Taxonomy" id="363953"/>
    <lineage>
        <taxon>Bacteria</taxon>
        <taxon>Pseudomonadati</taxon>
        <taxon>Pseudomonadota</taxon>
        <taxon>Alphaproteobacteria</taxon>
        <taxon>Hyphomicrobiales</taxon>
        <taxon>Chelatococcaceae</taxon>
        <taxon>Chelatococcus</taxon>
    </lineage>
</organism>
<dbReference type="EMBL" id="CYHC01000001">
    <property type="protein sequence ID" value="CUA84386.1"/>
    <property type="molecule type" value="Genomic_DNA"/>
</dbReference>
<keyword evidence="2" id="KW-1133">Transmembrane helix</keyword>
<accession>A0ABM9TYT9</accession>
<sequence length="195" mass="21700">MVAGQPDAAHGREMNDHPPSRQEEKSDLREAVRRARLEDAERSDVIAELRSRALVRLELVAAALAPVLAELPEDVDLFDHGLVAGEQPRFYVDVLAFVEVDRDRRTYRFLVDTRHGRQVLAASEDVDTIRRAVTDYVARRLVEREKALAADGELAARPRPQAADGQGGSLLFAFVMGAIVGATLFYLALWWKVLG</sequence>
<evidence type="ECO:0000313" key="4">
    <source>
        <dbReference type="Proteomes" id="UP000182178"/>
    </source>
</evidence>
<evidence type="ECO:0000256" key="1">
    <source>
        <dbReference type="SAM" id="MobiDB-lite"/>
    </source>
</evidence>
<protein>
    <submittedName>
        <fullName evidence="3">Uncharacterized protein</fullName>
    </submittedName>
</protein>
<name>A0ABM9TYT9_9HYPH</name>
<comment type="caution">
    <text evidence="3">The sequence shown here is derived from an EMBL/GenBank/DDBJ whole genome shotgun (WGS) entry which is preliminary data.</text>
</comment>
<feature type="region of interest" description="Disordered" evidence="1">
    <location>
        <begin position="1"/>
        <end position="30"/>
    </location>
</feature>